<feature type="region of interest" description="Disordered" evidence="1">
    <location>
        <begin position="1"/>
        <end position="30"/>
    </location>
</feature>
<organism evidence="2 3">
    <name type="scientific">Dibothriocephalus latus</name>
    <name type="common">Fish tapeworm</name>
    <name type="synonym">Diphyllobothrium latum</name>
    <dbReference type="NCBI Taxonomy" id="60516"/>
    <lineage>
        <taxon>Eukaryota</taxon>
        <taxon>Metazoa</taxon>
        <taxon>Spiralia</taxon>
        <taxon>Lophotrochozoa</taxon>
        <taxon>Platyhelminthes</taxon>
        <taxon>Cestoda</taxon>
        <taxon>Eucestoda</taxon>
        <taxon>Diphyllobothriidea</taxon>
        <taxon>Diphyllobothriidae</taxon>
        <taxon>Dibothriocephalus</taxon>
    </lineage>
</organism>
<sequence length="30" mass="3355">MLPLVNAGDPTMAESEDDYSSDLHLEDLFE</sequence>
<dbReference type="Proteomes" id="UP000281553">
    <property type="component" value="Unassembled WGS sequence"/>
</dbReference>
<gene>
    <name evidence="2" type="ORF">DILT_LOCUS3805</name>
</gene>
<feature type="compositionally biased region" description="Basic and acidic residues" evidence="1">
    <location>
        <begin position="21"/>
        <end position="30"/>
    </location>
</feature>
<evidence type="ECO:0000256" key="1">
    <source>
        <dbReference type="SAM" id="MobiDB-lite"/>
    </source>
</evidence>
<protein>
    <submittedName>
        <fullName evidence="2">Uncharacterized protein</fullName>
    </submittedName>
</protein>
<evidence type="ECO:0000313" key="3">
    <source>
        <dbReference type="Proteomes" id="UP000281553"/>
    </source>
</evidence>
<keyword evidence="3" id="KW-1185">Reference proteome</keyword>
<dbReference type="EMBL" id="UYRU01044282">
    <property type="protein sequence ID" value="VDK86017.1"/>
    <property type="molecule type" value="Genomic_DNA"/>
</dbReference>
<dbReference type="AlphaFoldDB" id="A0A3P6TLG5"/>
<name>A0A3P6TLG5_DIBLA</name>
<accession>A0A3P6TLG5</accession>
<reference evidence="2 3" key="1">
    <citation type="submission" date="2018-11" db="EMBL/GenBank/DDBJ databases">
        <authorList>
            <consortium name="Pathogen Informatics"/>
        </authorList>
    </citation>
    <scope>NUCLEOTIDE SEQUENCE [LARGE SCALE GENOMIC DNA]</scope>
</reference>
<dbReference type="OrthoDB" id="10412713at2759"/>
<evidence type="ECO:0000313" key="2">
    <source>
        <dbReference type="EMBL" id="VDK86017.1"/>
    </source>
</evidence>
<proteinExistence type="predicted"/>